<comment type="cofactor">
    <cofactor evidence="9">
        <name>Ni(2+)</name>
        <dbReference type="ChEBI" id="CHEBI:49786"/>
    </cofactor>
    <text evidence="9">Binds 1 nickel ion per monomer.</text>
</comment>
<feature type="site" description="May play a role in metal incorporation in vivo" evidence="9">
    <location>
        <position position="98"/>
    </location>
</feature>
<feature type="site" description="Important to generate the dianion" evidence="9">
    <location>
        <position position="107"/>
    </location>
</feature>
<keyword evidence="7 9" id="KW-0408">Iron</keyword>
<organism evidence="10 11">
    <name type="scientific">Mesobacillus boroniphilus JCM 21738</name>
    <dbReference type="NCBI Taxonomy" id="1294265"/>
    <lineage>
        <taxon>Bacteria</taxon>
        <taxon>Bacillati</taxon>
        <taxon>Bacillota</taxon>
        <taxon>Bacilli</taxon>
        <taxon>Bacillales</taxon>
        <taxon>Bacillaceae</taxon>
        <taxon>Mesobacillus</taxon>
    </lineage>
</organism>
<dbReference type="EC" id="1.13.11.54" evidence="9"/>
<dbReference type="GO" id="GO:0005506">
    <property type="term" value="F:iron ion binding"/>
    <property type="evidence" value="ECO:0007669"/>
    <property type="project" value="UniProtKB-UniRule"/>
</dbReference>
<evidence type="ECO:0000256" key="3">
    <source>
        <dbReference type="ARBA" id="ARBA00022605"/>
    </source>
</evidence>
<keyword evidence="8 9" id="KW-0486">Methionine biosynthesis</keyword>
<feature type="binding site" evidence="9">
    <location>
        <position position="101"/>
    </location>
    <ligand>
        <name>Fe(2+)</name>
        <dbReference type="ChEBI" id="CHEBI:29033"/>
    </ligand>
</feature>
<evidence type="ECO:0000256" key="2">
    <source>
        <dbReference type="ARBA" id="ARBA00022596"/>
    </source>
</evidence>
<feature type="binding site" evidence="9">
    <location>
        <position position="99"/>
    </location>
    <ligand>
        <name>Ni(2+)</name>
        <dbReference type="ChEBI" id="CHEBI:49786"/>
    </ligand>
</feature>
<dbReference type="eggNOG" id="COG1791">
    <property type="taxonomic scope" value="Bacteria"/>
</dbReference>
<feature type="site" description="May play a role in transmitting local conformational changes" evidence="9">
    <location>
        <position position="104"/>
    </location>
</feature>
<feature type="binding site" evidence="9">
    <location>
        <position position="101"/>
    </location>
    <ligand>
        <name>Ni(2+)</name>
        <dbReference type="ChEBI" id="CHEBI:49786"/>
    </ligand>
</feature>
<accession>W4RTK1</accession>
<evidence type="ECO:0000256" key="8">
    <source>
        <dbReference type="ARBA" id="ARBA00023167"/>
    </source>
</evidence>
<dbReference type="Proteomes" id="UP000018949">
    <property type="component" value="Unassembled WGS sequence"/>
</dbReference>
<dbReference type="InterPro" id="IPR023956">
    <property type="entry name" value="ARD_bac"/>
</dbReference>
<dbReference type="Gene3D" id="2.60.120.10">
    <property type="entry name" value="Jelly Rolls"/>
    <property type="match status" value="1"/>
</dbReference>
<evidence type="ECO:0000256" key="1">
    <source>
        <dbReference type="ARBA" id="ARBA00000428"/>
    </source>
</evidence>
<dbReference type="GO" id="GO:0019284">
    <property type="term" value="P:L-methionine salvage from S-adenosylmethionine"/>
    <property type="evidence" value="ECO:0007669"/>
    <property type="project" value="InterPro"/>
</dbReference>
<dbReference type="InterPro" id="IPR014710">
    <property type="entry name" value="RmlC-like_jellyroll"/>
</dbReference>
<proteinExistence type="inferred from homology"/>
<dbReference type="GO" id="GO:0010308">
    <property type="term" value="F:acireductone dioxygenase (Ni2+-requiring) activity"/>
    <property type="evidence" value="ECO:0007669"/>
    <property type="project" value="UniProtKB-UniRule"/>
</dbReference>
<evidence type="ECO:0000256" key="6">
    <source>
        <dbReference type="ARBA" id="ARBA00023002"/>
    </source>
</evidence>
<dbReference type="PANTHER" id="PTHR23418:SF0">
    <property type="entry name" value="ACIREDUCTONE DIOXYGENASE"/>
    <property type="match status" value="1"/>
</dbReference>
<dbReference type="UniPathway" id="UPA00904">
    <property type="reaction ID" value="UER00878"/>
</dbReference>
<evidence type="ECO:0000256" key="5">
    <source>
        <dbReference type="ARBA" id="ARBA00022964"/>
    </source>
</evidence>
<comment type="cofactor">
    <cofactor evidence="9">
        <name>Fe(2+)</name>
        <dbReference type="ChEBI" id="CHEBI:29033"/>
    </cofactor>
    <text evidence="9">Binds 1 Fe(2+) cation per monomer.</text>
</comment>
<evidence type="ECO:0000313" key="11">
    <source>
        <dbReference type="Proteomes" id="UP000018949"/>
    </source>
</evidence>
<feature type="binding site" evidence="9">
    <location>
        <position position="144"/>
    </location>
    <ligand>
        <name>Ni(2+)</name>
        <dbReference type="ChEBI" id="CHEBI:49786"/>
    </ligand>
</feature>
<dbReference type="EMBL" id="BAUW01000096">
    <property type="protein sequence ID" value="GAE47755.1"/>
    <property type="molecule type" value="Genomic_DNA"/>
</dbReference>
<comment type="subunit">
    <text evidence="9">Monomer.</text>
</comment>
<keyword evidence="2 9" id="KW-0533">Nickel</keyword>
<dbReference type="HAMAP" id="MF_01682">
    <property type="entry name" value="Salvage_MtnD"/>
    <property type="match status" value="1"/>
</dbReference>
<evidence type="ECO:0000256" key="4">
    <source>
        <dbReference type="ARBA" id="ARBA00022723"/>
    </source>
</evidence>
<dbReference type="InterPro" id="IPR011051">
    <property type="entry name" value="RmlC_Cupin_sf"/>
</dbReference>
<keyword evidence="3 9" id="KW-0028">Amino-acid biosynthesis</keyword>
<dbReference type="GO" id="GO:0016151">
    <property type="term" value="F:nickel cation binding"/>
    <property type="evidence" value="ECO:0007669"/>
    <property type="project" value="UniProtKB-UniRule"/>
</dbReference>
<sequence>MAFIVKQNTQEKIVEEQQVEAFLNDQEVIYEKWNINKLPANLQEKFLLTDDEKQQILEAFKAEIEDISARRGYKAQDVISLSDNTPNLDQLLANFKQEHHHTDDEVRFIVSGHGVFVIQGKDGEFFEVFLNPGDLISVPENTRHYFTLQDDRQVVAVRIFVTTEAGFLFTKRKKSASNHDDPQTLSKKKFFVVNIV</sequence>
<name>W4RTK1_9BACI</name>
<feature type="binding site" evidence="9">
    <location>
        <position position="144"/>
    </location>
    <ligand>
        <name>Fe(2+)</name>
        <dbReference type="ChEBI" id="CHEBI:29033"/>
    </ligand>
</feature>
<feature type="binding site" evidence="9">
    <location>
        <position position="105"/>
    </location>
    <ligand>
        <name>Ni(2+)</name>
        <dbReference type="ChEBI" id="CHEBI:49786"/>
    </ligand>
</feature>
<dbReference type="EC" id="1.13.11.53" evidence="9"/>
<dbReference type="PANTHER" id="PTHR23418">
    <property type="entry name" value="ACIREDUCTONE DIOXYGENASE"/>
    <property type="match status" value="1"/>
</dbReference>
<reference evidence="10 11" key="1">
    <citation type="submission" date="2013-12" db="EMBL/GenBank/DDBJ databases">
        <title>NBRP : Genome information of microbial organism related human and environment.</title>
        <authorList>
            <person name="Hattori M."/>
            <person name="Oshima K."/>
            <person name="Inaba H."/>
            <person name="Suda W."/>
            <person name="Sakamoto M."/>
            <person name="Iino T."/>
            <person name="Kitahara M."/>
            <person name="Oshida Y."/>
            <person name="Iida T."/>
            <person name="Kudo T."/>
            <person name="Itoh T."/>
            <person name="Ahmed I."/>
            <person name="Ohkuma M."/>
        </authorList>
    </citation>
    <scope>NUCLEOTIDE SEQUENCE [LARGE SCALE GENOMIC DNA]</scope>
    <source>
        <strain evidence="10 11">JCM 21738</strain>
    </source>
</reference>
<comment type="catalytic activity">
    <reaction evidence="9">
        <text>1,2-dihydroxy-5-(methylsulfanyl)pent-1-en-3-one + O2 = 3-(methylsulfanyl)propanoate + CO + formate + 2 H(+)</text>
        <dbReference type="Rhea" id="RHEA:14161"/>
        <dbReference type="ChEBI" id="CHEBI:15378"/>
        <dbReference type="ChEBI" id="CHEBI:15379"/>
        <dbReference type="ChEBI" id="CHEBI:15740"/>
        <dbReference type="ChEBI" id="CHEBI:17245"/>
        <dbReference type="ChEBI" id="CHEBI:49016"/>
        <dbReference type="ChEBI" id="CHEBI:49252"/>
        <dbReference type="EC" id="1.13.11.53"/>
    </reaction>
</comment>
<dbReference type="GO" id="GO:0019509">
    <property type="term" value="P:L-methionine salvage from methylthioadenosine"/>
    <property type="evidence" value="ECO:0007669"/>
    <property type="project" value="UniProtKB-UniRule"/>
</dbReference>
<dbReference type="SUPFAM" id="SSF51182">
    <property type="entry name" value="RmlC-like cupins"/>
    <property type="match status" value="1"/>
</dbReference>
<protein>
    <recommendedName>
        <fullName evidence="9">Acireductone dioxygenase</fullName>
    </recommendedName>
    <alternativeName>
        <fullName evidence="9">1,2-dihydroxy-3-keto-5-methylthiopentene dioxygenase</fullName>
        <shortName evidence="9">DHK-MTPene dioxygenase</shortName>
    </alternativeName>
    <alternativeName>
        <fullName evidence="9">Acireductone dioxygenase (Fe(2+)-requiring)</fullName>
        <shortName evidence="9">ARD'</shortName>
        <shortName evidence="9">Fe-ARD</shortName>
        <ecNumber evidence="9">1.13.11.54</ecNumber>
    </alternativeName>
    <alternativeName>
        <fullName evidence="9">Acireductone dioxygenase (Ni(2+)-requiring)</fullName>
        <shortName evidence="9">ARD</shortName>
        <shortName evidence="9">Ni-ARD</shortName>
        <ecNumber evidence="9">1.13.11.53</ecNumber>
    </alternativeName>
</protein>
<keyword evidence="4 9" id="KW-0479">Metal-binding</keyword>
<feature type="binding site" evidence="9">
    <location>
        <position position="105"/>
    </location>
    <ligand>
        <name>Fe(2+)</name>
        <dbReference type="ChEBI" id="CHEBI:29033"/>
    </ligand>
</feature>
<keyword evidence="6 9" id="KW-0560">Oxidoreductase</keyword>
<comment type="similarity">
    <text evidence="9">Belongs to the acireductone dioxygenase (ARD) family.</text>
</comment>
<dbReference type="CDD" id="cd02232">
    <property type="entry name" value="cupin_ARD"/>
    <property type="match status" value="1"/>
</dbReference>
<dbReference type="AlphaFoldDB" id="W4RTK1"/>
<evidence type="ECO:0000256" key="9">
    <source>
        <dbReference type="HAMAP-Rule" id="MF_01682"/>
    </source>
</evidence>
<dbReference type="GO" id="GO:0010309">
    <property type="term" value="F:acireductone dioxygenase [iron(II)-requiring] activity"/>
    <property type="evidence" value="ECO:0007669"/>
    <property type="project" value="UniProtKB-UniRule"/>
</dbReference>
<dbReference type="Pfam" id="PF03079">
    <property type="entry name" value="ARD"/>
    <property type="match status" value="1"/>
</dbReference>
<comment type="pathway">
    <text evidence="9">Amino-acid biosynthesis; L-methionine biosynthesis via salvage pathway; L-methionine from S-methyl-5-thio-alpha-D-ribose 1-phosphate: step 5/6.</text>
</comment>
<feature type="binding site" evidence="9">
    <location>
        <position position="99"/>
    </location>
    <ligand>
        <name>Fe(2+)</name>
        <dbReference type="ChEBI" id="CHEBI:29033"/>
    </ligand>
</feature>
<evidence type="ECO:0000256" key="7">
    <source>
        <dbReference type="ARBA" id="ARBA00023004"/>
    </source>
</evidence>
<comment type="function">
    <text evidence="9">Catalyzes 2 different reactions between oxygene and the acireductone 1,2-dihydroxy-3-keto-5-methylthiopentene (DHK-MTPene) depending upon the metal bound in the active site. Fe-containing acireductone dioxygenase (Fe-ARD) produces formate and 2-keto-4-methylthiobutyrate (KMTB), the alpha-ketoacid precursor of methionine in the methionine recycle pathway. Ni-containing acireductone dioxygenase (Ni-ARD) produces methylthiopropionate, carbon monoxide and formate, and does not lie on the methionine recycle pathway.</text>
</comment>
<comment type="caution">
    <text evidence="10">The sequence shown here is derived from an EMBL/GenBank/DDBJ whole genome shotgun (WGS) entry which is preliminary data.</text>
</comment>
<gene>
    <name evidence="9" type="primary">mtnD</name>
    <name evidence="10" type="ORF">JCM21738_4769</name>
</gene>
<keyword evidence="11" id="KW-1185">Reference proteome</keyword>
<keyword evidence="5 9" id="KW-0223">Dioxygenase</keyword>
<evidence type="ECO:0000313" key="10">
    <source>
        <dbReference type="EMBL" id="GAE47755.1"/>
    </source>
</evidence>
<dbReference type="InterPro" id="IPR004313">
    <property type="entry name" value="ARD"/>
</dbReference>
<comment type="catalytic activity">
    <reaction evidence="1 9">
        <text>1,2-dihydroxy-5-(methylsulfanyl)pent-1-en-3-one + O2 = 4-methylsulfanyl-2-oxobutanoate + formate + 2 H(+)</text>
        <dbReference type="Rhea" id="RHEA:24504"/>
        <dbReference type="ChEBI" id="CHEBI:15378"/>
        <dbReference type="ChEBI" id="CHEBI:15379"/>
        <dbReference type="ChEBI" id="CHEBI:15740"/>
        <dbReference type="ChEBI" id="CHEBI:16723"/>
        <dbReference type="ChEBI" id="CHEBI:49252"/>
        <dbReference type="EC" id="1.13.11.54"/>
    </reaction>
</comment>